<accession>A0A6G1X3L1</accession>
<name>A0A6G1X3L1_9BACI</name>
<dbReference type="EMBL" id="WJNH01000002">
    <property type="protein sequence ID" value="MRG85418.1"/>
    <property type="molecule type" value="Genomic_DNA"/>
</dbReference>
<evidence type="ECO:0000313" key="1">
    <source>
        <dbReference type="EMBL" id="MRG85418.1"/>
    </source>
</evidence>
<reference evidence="1 2" key="1">
    <citation type="submission" date="2019-11" db="EMBL/GenBank/DDBJ databases">
        <authorList>
            <person name="Li J."/>
        </authorList>
    </citation>
    <scope>NUCLEOTIDE SEQUENCE [LARGE SCALE GENOMIC DNA]</scope>
    <source>
        <strain evidence="1 2">J4</strain>
    </source>
</reference>
<protein>
    <submittedName>
        <fullName evidence="1">Uncharacterized protein</fullName>
    </submittedName>
</protein>
<comment type="caution">
    <text evidence="1">The sequence shown here is derived from an EMBL/GenBank/DDBJ whole genome shotgun (WGS) entry which is preliminary data.</text>
</comment>
<dbReference type="Proteomes" id="UP000480185">
    <property type="component" value="Unassembled WGS sequence"/>
</dbReference>
<gene>
    <name evidence="1" type="ORF">GH754_03635</name>
</gene>
<sequence length="67" mass="7513">MKSQQETVWASVEAVAAPMESGVFCRNGMHALNNHRNDLSNTKKSNYVAFYIVIVKNNISLEKSVLK</sequence>
<evidence type="ECO:0000313" key="2">
    <source>
        <dbReference type="Proteomes" id="UP000480185"/>
    </source>
</evidence>
<proteinExistence type="predicted"/>
<keyword evidence="2" id="KW-1185">Reference proteome</keyword>
<dbReference type="AlphaFoldDB" id="A0A6G1X3L1"/>
<organism evidence="1 2">
    <name type="scientific">Salinibacillus xinjiangensis</name>
    <dbReference type="NCBI Taxonomy" id="1229268"/>
    <lineage>
        <taxon>Bacteria</taxon>
        <taxon>Bacillati</taxon>
        <taxon>Bacillota</taxon>
        <taxon>Bacilli</taxon>
        <taxon>Bacillales</taxon>
        <taxon>Bacillaceae</taxon>
        <taxon>Salinibacillus</taxon>
    </lineage>
</organism>